<dbReference type="Proteomes" id="UP001107558">
    <property type="component" value="Chromosome 1"/>
</dbReference>
<comment type="caution">
    <text evidence="1">The sequence shown here is derived from an EMBL/GenBank/DDBJ whole genome shotgun (WGS) entry which is preliminary data.</text>
</comment>
<dbReference type="AlphaFoldDB" id="A0A9J6CNE9"/>
<evidence type="ECO:0008006" key="3">
    <source>
        <dbReference type="Google" id="ProtNLM"/>
    </source>
</evidence>
<accession>A0A9J6CNE9</accession>
<reference evidence="1" key="1">
    <citation type="submission" date="2021-03" db="EMBL/GenBank/DDBJ databases">
        <title>Chromosome level genome of the anhydrobiotic midge Polypedilum vanderplanki.</title>
        <authorList>
            <person name="Yoshida Y."/>
            <person name="Kikawada T."/>
            <person name="Gusev O."/>
        </authorList>
    </citation>
    <scope>NUCLEOTIDE SEQUENCE</scope>
    <source>
        <strain evidence="1">NIAS01</strain>
        <tissue evidence="1">Whole body or cell culture</tissue>
    </source>
</reference>
<dbReference type="SUPFAM" id="SSF52047">
    <property type="entry name" value="RNI-like"/>
    <property type="match status" value="1"/>
</dbReference>
<name>A0A9J6CNE9_POLVA</name>
<protein>
    <recommendedName>
        <fullName evidence="3">F-box domain-containing protein</fullName>
    </recommendedName>
</protein>
<evidence type="ECO:0000313" key="2">
    <source>
        <dbReference type="Proteomes" id="UP001107558"/>
    </source>
</evidence>
<dbReference type="InterPro" id="IPR032675">
    <property type="entry name" value="LRR_dom_sf"/>
</dbReference>
<gene>
    <name evidence="1" type="ORF">PVAND_012434</name>
</gene>
<evidence type="ECO:0000313" key="1">
    <source>
        <dbReference type="EMBL" id="KAG5683134.1"/>
    </source>
</evidence>
<organism evidence="1 2">
    <name type="scientific">Polypedilum vanderplanki</name>
    <name type="common">Sleeping chironomid midge</name>
    <dbReference type="NCBI Taxonomy" id="319348"/>
    <lineage>
        <taxon>Eukaryota</taxon>
        <taxon>Metazoa</taxon>
        <taxon>Ecdysozoa</taxon>
        <taxon>Arthropoda</taxon>
        <taxon>Hexapoda</taxon>
        <taxon>Insecta</taxon>
        <taxon>Pterygota</taxon>
        <taxon>Neoptera</taxon>
        <taxon>Endopterygota</taxon>
        <taxon>Diptera</taxon>
        <taxon>Nematocera</taxon>
        <taxon>Chironomoidea</taxon>
        <taxon>Chironomidae</taxon>
        <taxon>Chironominae</taxon>
        <taxon>Polypedilum</taxon>
        <taxon>Polypedilum</taxon>
    </lineage>
</organism>
<dbReference type="Gene3D" id="3.80.10.10">
    <property type="entry name" value="Ribonuclease Inhibitor"/>
    <property type="match status" value="1"/>
</dbReference>
<sequence>MVKFEELPCHIIEKILNYAGKPHKNFALVCKSFNDAVCGIDEFQFSVSLDLLSESIFGSIIKSKRKISSVNIYSDSDSKLEAYKMHKLFKVIEAHGKNIKQLHLKFYSKIFMSDWIQIFLNIPNCKDLKIDFPFDTSEPLGTISSIAHNLEMLELVNPPFEENPKYFQMFTSTNTLTHLTLDLAQVNFEYLKKIFKQQPNIKHFKVSFKEITFSYNVVFEKSNLETLKISYENKVFNENVYNLLRNQENLLELQLDEKVEDFNSNAVIPLNVMKKLKRLTLCHNFELRHLIEVGALESLEMLEINDNAFKHSSNTFLELNWPNVTHLKLNSSIFDQYDEEEYPFQMLHGIMPNLRNFELYTCLSEPEDSDFELDHSKRIFVSSCLKKVLIMWPNLESFGMIDIGNDVYDEYFKTVDISCLLEDDRINKNLKVLKLNIPIILNTAQVLKLIYDYPKLEHIEMDVKEAEFQSAATIITYFKLMIKKLKHLKIIKINLFTLVFMLENFNFIIEHGTHMKRIEFTFLDLIDEEEDNDINYDGFFAMLKVYFKNVYFDDYHFILEN</sequence>
<dbReference type="EMBL" id="JADBJN010000001">
    <property type="protein sequence ID" value="KAG5683134.1"/>
    <property type="molecule type" value="Genomic_DNA"/>
</dbReference>
<proteinExistence type="predicted"/>
<keyword evidence="2" id="KW-1185">Reference proteome</keyword>